<dbReference type="Proteomes" id="UP000784700">
    <property type="component" value="Unassembled WGS sequence"/>
</dbReference>
<dbReference type="PROSITE" id="PS50977">
    <property type="entry name" value="HTH_TETR_2"/>
    <property type="match status" value="1"/>
</dbReference>
<evidence type="ECO:0000256" key="2">
    <source>
        <dbReference type="ARBA" id="ARBA00023125"/>
    </source>
</evidence>
<dbReference type="PANTHER" id="PTHR47506">
    <property type="entry name" value="TRANSCRIPTIONAL REGULATORY PROTEIN"/>
    <property type="match status" value="1"/>
</dbReference>
<dbReference type="GO" id="GO:0003677">
    <property type="term" value="F:DNA binding"/>
    <property type="evidence" value="ECO:0007669"/>
    <property type="project" value="UniProtKB-UniRule"/>
</dbReference>
<dbReference type="SUPFAM" id="SSF46689">
    <property type="entry name" value="Homeodomain-like"/>
    <property type="match status" value="1"/>
</dbReference>
<dbReference type="EMBL" id="QUBG01000004">
    <property type="protein sequence ID" value="TPR43771.1"/>
    <property type="molecule type" value="Genomic_DNA"/>
</dbReference>
<accession>A0A9Q8ILV5</accession>
<dbReference type="RefSeq" id="WP_140925701.1">
    <property type="nucleotide sequence ID" value="NZ_QUBD01000001.1"/>
</dbReference>
<dbReference type="PANTHER" id="PTHR47506:SF1">
    <property type="entry name" value="HTH-TYPE TRANSCRIPTIONAL REGULATOR YJDC"/>
    <property type="match status" value="1"/>
</dbReference>
<dbReference type="Gene3D" id="1.10.10.60">
    <property type="entry name" value="Homeodomain-like"/>
    <property type="match status" value="1"/>
</dbReference>
<dbReference type="Proteomes" id="UP000777560">
    <property type="component" value="Unassembled WGS sequence"/>
</dbReference>
<keyword evidence="1" id="KW-0805">Transcription regulation</keyword>
<evidence type="ECO:0000256" key="1">
    <source>
        <dbReference type="ARBA" id="ARBA00023015"/>
    </source>
</evidence>
<dbReference type="AlphaFoldDB" id="A0A9Q8ILV5"/>
<proteinExistence type="predicted"/>
<dbReference type="InterPro" id="IPR001647">
    <property type="entry name" value="HTH_TetR"/>
</dbReference>
<evidence type="ECO:0000256" key="4">
    <source>
        <dbReference type="PROSITE-ProRule" id="PRU00335"/>
    </source>
</evidence>
<evidence type="ECO:0000313" key="6">
    <source>
        <dbReference type="EMBL" id="TPR26192.1"/>
    </source>
</evidence>
<evidence type="ECO:0000259" key="5">
    <source>
        <dbReference type="PROSITE" id="PS50977"/>
    </source>
</evidence>
<protein>
    <submittedName>
        <fullName evidence="7">TetR/AcrR family transcriptional regulator</fullName>
    </submittedName>
</protein>
<dbReference type="EMBL" id="QUAV01000001">
    <property type="protein sequence ID" value="TPR26192.1"/>
    <property type="molecule type" value="Genomic_DNA"/>
</dbReference>
<reference evidence="7 8" key="1">
    <citation type="submission" date="2018-08" db="EMBL/GenBank/DDBJ databases">
        <title>Comparative genomics of wild bee and flower associated Lactobacillus reveals potential adaptation to the bee host.</title>
        <authorList>
            <person name="Vuong H.Q."/>
            <person name="Mcfrederick Q.S."/>
        </authorList>
    </citation>
    <scope>NUCLEOTIDE SEQUENCE</scope>
    <source>
        <strain evidence="6 8">HV_13</strain>
        <strain evidence="7">HV_63</strain>
    </source>
</reference>
<sequence length="128" mass="14758">MGRNKKYNLSEVTEKMKKIFIKKGYEATSIDDLVKATGLLRGSLYAQFGSKLKMFSSVLNSSLSMKEISSDLDIILIALMELCPRNKQIQLIISNWYKKFKQDDINNLLINRIIYRSGIMNEVNDNEK</sequence>
<feature type="DNA-binding region" description="H-T-H motif" evidence="4">
    <location>
        <begin position="29"/>
        <end position="48"/>
    </location>
</feature>
<keyword evidence="8" id="KW-1185">Reference proteome</keyword>
<feature type="domain" description="HTH tetR-type" evidence="5">
    <location>
        <begin position="6"/>
        <end position="66"/>
    </location>
</feature>
<keyword evidence="2 4" id="KW-0238">DNA-binding</keyword>
<evidence type="ECO:0000313" key="7">
    <source>
        <dbReference type="EMBL" id="TPR43771.1"/>
    </source>
</evidence>
<dbReference type="Pfam" id="PF00440">
    <property type="entry name" value="TetR_N"/>
    <property type="match status" value="1"/>
</dbReference>
<evidence type="ECO:0000313" key="8">
    <source>
        <dbReference type="Proteomes" id="UP000777560"/>
    </source>
</evidence>
<comment type="caution">
    <text evidence="7">The sequence shown here is derived from an EMBL/GenBank/DDBJ whole genome shotgun (WGS) entry which is preliminary data.</text>
</comment>
<gene>
    <name evidence="6" type="ORF">DY114_00400</name>
    <name evidence="7" type="ORF">DY130_04890</name>
</gene>
<keyword evidence="3" id="KW-0804">Transcription</keyword>
<name>A0A9Q8ILV5_9LACO</name>
<evidence type="ECO:0000256" key="3">
    <source>
        <dbReference type="ARBA" id="ARBA00023163"/>
    </source>
</evidence>
<evidence type="ECO:0000313" key="9">
    <source>
        <dbReference type="Proteomes" id="UP000784700"/>
    </source>
</evidence>
<organism evidence="7 9">
    <name type="scientific">Apilactobacillus micheneri</name>
    <dbReference type="NCBI Taxonomy" id="1899430"/>
    <lineage>
        <taxon>Bacteria</taxon>
        <taxon>Bacillati</taxon>
        <taxon>Bacillota</taxon>
        <taxon>Bacilli</taxon>
        <taxon>Lactobacillales</taxon>
        <taxon>Lactobacillaceae</taxon>
        <taxon>Apilactobacillus</taxon>
    </lineage>
</organism>
<dbReference type="InterPro" id="IPR009057">
    <property type="entry name" value="Homeodomain-like_sf"/>
</dbReference>